<feature type="domain" description="HTH cro/C1-type" evidence="1">
    <location>
        <begin position="21"/>
        <end position="64"/>
    </location>
</feature>
<sequence>MTYRESPDPKSSMWALIAYYLRYCRQQRKLTGELMGEVFGGSKSTVSRLETGEMRLDETRAKAIDRKWHTGGIFSLLVWYATLGHDPDWFKQYLDLEVRASVIKIWQVNLIPGLLQTPDYARAGLEVGGVRDVNAELEGRLARQAILDREDAPVLWVLLSEGLLELPCGGAAVMKAQLAHILDLSERPNIGLRVVPKSIGFHPGLDGSFMILRLADPFGEVAYVEAPGGGRLVPNIDEVASFALRYERIGQHALPEGPSRDLVKRIMEDL</sequence>
<dbReference type="InterPro" id="IPR001387">
    <property type="entry name" value="Cro/C1-type_HTH"/>
</dbReference>
<dbReference type="CDD" id="cd00093">
    <property type="entry name" value="HTH_XRE"/>
    <property type="match status" value="1"/>
</dbReference>
<reference evidence="3" key="1">
    <citation type="journal article" date="2019" name="Int. J. Syst. Evol. Microbiol.">
        <title>The Global Catalogue of Microorganisms (GCM) 10K type strain sequencing project: providing services to taxonomists for standard genome sequencing and annotation.</title>
        <authorList>
            <consortium name="The Broad Institute Genomics Platform"/>
            <consortium name="The Broad Institute Genome Sequencing Center for Infectious Disease"/>
            <person name="Wu L."/>
            <person name="Ma J."/>
        </authorList>
    </citation>
    <scope>NUCLEOTIDE SEQUENCE [LARGE SCALE GENOMIC DNA]</scope>
    <source>
        <strain evidence="3">JCM 17939</strain>
    </source>
</reference>
<dbReference type="RefSeq" id="WP_345430843.1">
    <property type="nucleotide sequence ID" value="NZ_BAABHK010000003.1"/>
</dbReference>
<proteinExistence type="predicted"/>
<dbReference type="Pfam" id="PF19054">
    <property type="entry name" value="DUF5753"/>
    <property type="match status" value="1"/>
</dbReference>
<keyword evidence="3" id="KW-1185">Reference proteome</keyword>
<organism evidence="2 3">
    <name type="scientific">Actinoallomurus vinaceus</name>
    <dbReference type="NCBI Taxonomy" id="1080074"/>
    <lineage>
        <taxon>Bacteria</taxon>
        <taxon>Bacillati</taxon>
        <taxon>Actinomycetota</taxon>
        <taxon>Actinomycetes</taxon>
        <taxon>Streptosporangiales</taxon>
        <taxon>Thermomonosporaceae</taxon>
        <taxon>Actinoallomurus</taxon>
    </lineage>
</organism>
<dbReference type="InterPro" id="IPR043917">
    <property type="entry name" value="DUF5753"/>
</dbReference>
<name>A0ABP8U8I3_9ACTN</name>
<evidence type="ECO:0000259" key="1">
    <source>
        <dbReference type="PROSITE" id="PS50943"/>
    </source>
</evidence>
<dbReference type="PROSITE" id="PS50943">
    <property type="entry name" value="HTH_CROC1"/>
    <property type="match status" value="1"/>
</dbReference>
<protein>
    <submittedName>
        <fullName evidence="2">Helix-turn-helix transcriptional regulator</fullName>
    </submittedName>
</protein>
<comment type="caution">
    <text evidence="2">The sequence shown here is derived from an EMBL/GenBank/DDBJ whole genome shotgun (WGS) entry which is preliminary data.</text>
</comment>
<dbReference type="SUPFAM" id="SSF47413">
    <property type="entry name" value="lambda repressor-like DNA-binding domains"/>
    <property type="match status" value="1"/>
</dbReference>
<evidence type="ECO:0000313" key="3">
    <source>
        <dbReference type="Proteomes" id="UP001501442"/>
    </source>
</evidence>
<dbReference type="Proteomes" id="UP001501442">
    <property type="component" value="Unassembled WGS sequence"/>
</dbReference>
<gene>
    <name evidence="2" type="ORF">GCM10023196_024500</name>
</gene>
<dbReference type="InterPro" id="IPR010982">
    <property type="entry name" value="Lambda_DNA-bd_dom_sf"/>
</dbReference>
<dbReference type="EMBL" id="BAABHK010000003">
    <property type="protein sequence ID" value="GAA4624424.1"/>
    <property type="molecule type" value="Genomic_DNA"/>
</dbReference>
<accession>A0ABP8U8I3</accession>
<evidence type="ECO:0000313" key="2">
    <source>
        <dbReference type="EMBL" id="GAA4624424.1"/>
    </source>
</evidence>